<dbReference type="EMBL" id="JAEEGA010000017">
    <property type="protein sequence ID" value="MBP1043592.1"/>
    <property type="molecule type" value="Genomic_DNA"/>
</dbReference>
<protein>
    <submittedName>
        <fullName evidence="1">Recombinase family protein</fullName>
    </submittedName>
</protein>
<organism evidence="1 2">
    <name type="scientific">Vagococcus allomyrinae</name>
    <dbReference type="NCBI Taxonomy" id="2794353"/>
    <lineage>
        <taxon>Bacteria</taxon>
        <taxon>Bacillati</taxon>
        <taxon>Bacillota</taxon>
        <taxon>Bacilli</taxon>
        <taxon>Lactobacillales</taxon>
        <taxon>Enterococcaceae</taxon>
        <taxon>Vagococcus</taxon>
    </lineage>
</organism>
<evidence type="ECO:0000313" key="2">
    <source>
        <dbReference type="Proteomes" id="UP000674938"/>
    </source>
</evidence>
<keyword evidence="2" id="KW-1185">Reference proteome</keyword>
<dbReference type="Proteomes" id="UP000674938">
    <property type="component" value="Unassembled WGS sequence"/>
</dbReference>
<sequence>MKIGIISEGYGEDSLELLVGCDEVIVLPFDKVSTNDFNLVIREHLADDIMIPSVEAIGLQLVQLLPSLKVVAEHDKILHFIQKDQSNLLSDDEYFFEIYHLALLEETIIKKRTVVSIRKAQEKGIVVGRPTIGSELIDKIYRLYNTEKKTIREIAFLCDVSIGTAFKYSKV</sequence>
<dbReference type="RefSeq" id="WP_209531398.1">
    <property type="nucleotide sequence ID" value="NZ_JAEEGA010000017.1"/>
</dbReference>
<proteinExistence type="predicted"/>
<evidence type="ECO:0000313" key="1">
    <source>
        <dbReference type="EMBL" id="MBP1043592.1"/>
    </source>
</evidence>
<accession>A0A940PFE4</accession>
<reference evidence="1" key="1">
    <citation type="submission" date="2020-12" db="EMBL/GenBank/DDBJ databases">
        <title>Vagococcus allomyrinae sp. nov. and Enterococcus lavae sp. nov., isolated from the larvae of Allomyrina dichotoma.</title>
        <authorList>
            <person name="Lee S.D."/>
        </authorList>
    </citation>
    <scope>NUCLEOTIDE SEQUENCE</scope>
    <source>
        <strain evidence="1">BWB3-3</strain>
    </source>
</reference>
<name>A0A940PFE4_9ENTE</name>
<gene>
    <name evidence="1" type="ORF">I6N95_21430</name>
</gene>
<dbReference type="AlphaFoldDB" id="A0A940PFE4"/>
<comment type="caution">
    <text evidence="1">The sequence shown here is derived from an EMBL/GenBank/DDBJ whole genome shotgun (WGS) entry which is preliminary data.</text>
</comment>